<evidence type="ECO:0008006" key="4">
    <source>
        <dbReference type="Google" id="ProtNLM"/>
    </source>
</evidence>
<keyword evidence="3" id="KW-1185">Reference proteome</keyword>
<sequence>METRQEQGIEHVGRTRSGAGDGHRARAWRALAVLTAAGLVLTACGGGDAGGGGGGGYGGGGVESGRASAPGEASDSPAAGSEAPMGSDVALTTGETELGTVVTDAAGMTLYVFTKDTEGTDTSACTGDCLTAWPIAVADGSEPAAAEDITGTVGTIESPDGQLHLTLDGMPLYYFAQDEEPGDVRGQGVNDVWYAVSPDGEMITE</sequence>
<reference evidence="3" key="1">
    <citation type="journal article" date="2019" name="Int. J. Syst. Evol. Microbiol.">
        <title>The Global Catalogue of Microorganisms (GCM) 10K type strain sequencing project: providing services to taxonomists for standard genome sequencing and annotation.</title>
        <authorList>
            <consortium name="The Broad Institute Genomics Platform"/>
            <consortium name="The Broad Institute Genome Sequencing Center for Infectious Disease"/>
            <person name="Wu L."/>
            <person name="Ma J."/>
        </authorList>
    </citation>
    <scope>NUCLEOTIDE SEQUENCE [LARGE SCALE GENOMIC DNA]</scope>
    <source>
        <strain evidence="3">JCM 16961</strain>
    </source>
</reference>
<feature type="compositionally biased region" description="Basic and acidic residues" evidence="1">
    <location>
        <begin position="1"/>
        <end position="13"/>
    </location>
</feature>
<feature type="region of interest" description="Disordered" evidence="1">
    <location>
        <begin position="1"/>
        <end position="22"/>
    </location>
</feature>
<dbReference type="PANTHER" id="PTHR39335">
    <property type="entry name" value="BLL4220 PROTEIN"/>
    <property type="match status" value="1"/>
</dbReference>
<gene>
    <name evidence="2" type="ORF">GCM10022377_14730</name>
</gene>
<evidence type="ECO:0000256" key="1">
    <source>
        <dbReference type="SAM" id="MobiDB-lite"/>
    </source>
</evidence>
<dbReference type="PANTHER" id="PTHR39335:SF1">
    <property type="entry name" value="BLL4220 PROTEIN"/>
    <property type="match status" value="1"/>
</dbReference>
<dbReference type="RefSeq" id="WP_344882241.1">
    <property type="nucleotide sequence ID" value="NZ_BAABCJ010000002.1"/>
</dbReference>
<evidence type="ECO:0000313" key="3">
    <source>
        <dbReference type="Proteomes" id="UP001501536"/>
    </source>
</evidence>
<feature type="region of interest" description="Disordered" evidence="1">
    <location>
        <begin position="61"/>
        <end position="87"/>
    </location>
</feature>
<dbReference type="Proteomes" id="UP001501536">
    <property type="component" value="Unassembled WGS sequence"/>
</dbReference>
<evidence type="ECO:0000313" key="2">
    <source>
        <dbReference type="EMBL" id="GAA3702134.1"/>
    </source>
</evidence>
<proteinExistence type="predicted"/>
<organism evidence="2 3">
    <name type="scientific">Zhihengliuella alba</name>
    <dbReference type="NCBI Taxonomy" id="547018"/>
    <lineage>
        <taxon>Bacteria</taxon>
        <taxon>Bacillati</taxon>
        <taxon>Actinomycetota</taxon>
        <taxon>Actinomycetes</taxon>
        <taxon>Micrococcales</taxon>
        <taxon>Micrococcaceae</taxon>
        <taxon>Zhihengliuella</taxon>
    </lineage>
</organism>
<name>A0ABP7DBY2_9MICC</name>
<comment type="caution">
    <text evidence="2">The sequence shown here is derived from an EMBL/GenBank/DDBJ whole genome shotgun (WGS) entry which is preliminary data.</text>
</comment>
<dbReference type="EMBL" id="BAABCJ010000002">
    <property type="protein sequence ID" value="GAA3702134.1"/>
    <property type="molecule type" value="Genomic_DNA"/>
</dbReference>
<dbReference type="Pfam" id="PF03640">
    <property type="entry name" value="Lipoprotein_15"/>
    <property type="match status" value="2"/>
</dbReference>
<accession>A0ABP7DBY2</accession>
<dbReference type="InterPro" id="IPR005297">
    <property type="entry name" value="Lipoprotein_repeat"/>
</dbReference>
<protein>
    <recommendedName>
        <fullName evidence="4">Lipoprotein with Yx(FWY)xxD motif</fullName>
    </recommendedName>
</protein>